<proteinExistence type="predicted"/>
<accession>A0ABD2X055</accession>
<evidence type="ECO:0000313" key="3">
    <source>
        <dbReference type="EMBL" id="KAL3398475.1"/>
    </source>
</evidence>
<comment type="caution">
    <text evidence="3">The sequence shown here is derived from an EMBL/GenBank/DDBJ whole genome shotgun (WGS) entry which is preliminary data.</text>
</comment>
<dbReference type="AlphaFoldDB" id="A0ABD2X055"/>
<feature type="domain" description="Reverse transcriptase" evidence="2">
    <location>
        <begin position="96"/>
        <end position="444"/>
    </location>
</feature>
<dbReference type="Pfam" id="PF07727">
    <property type="entry name" value="RVT_2"/>
    <property type="match status" value="1"/>
</dbReference>
<dbReference type="GO" id="GO:0071897">
    <property type="term" value="P:DNA biosynthetic process"/>
    <property type="evidence" value="ECO:0007669"/>
    <property type="project" value="UniProtKB-ARBA"/>
</dbReference>
<dbReference type="PANTHER" id="PTHR33332">
    <property type="entry name" value="REVERSE TRANSCRIPTASE DOMAIN-CONTAINING PROTEIN"/>
    <property type="match status" value="1"/>
</dbReference>
<dbReference type="EMBL" id="JBJJXI010000059">
    <property type="protein sequence ID" value="KAL3398475.1"/>
    <property type="molecule type" value="Genomic_DNA"/>
</dbReference>
<sequence length="444" mass="51544">MDRIKRFGCIGYIKIPFTESKFSERAIKAVLVGYTNTGSLMWHPPTNKFLVSRHVRFNEKINYKTGYAEKESTEDQKNIEDIFEMSEDSTEAIQPKNNKRKSKSEKSPPAKVRKLPERRAKLNPKRDESFIYRAQAETFQSEIKRKHDDDVYANIATTYRDPTSYREAMSSTEYTEWQKAVDEELKSMEENEVWELVSKSDLYKKTERPNIIDSRWVFKRKKAEDNSEKFKARLVIRGFKDKNEYQLLEGYAPVSRMTVIRAALAVINKLDLEVVQMDVKTAFLNGTLEEEVYMEIPGTKISENFKRTHDEAVLATFMDLSKAFDTVRHDLLLTKLEIEGIRGLALNLMKSYLFDRGQRVKINGVSSQIKTVSTGVPQGTVLGPLLFILYVNDIFHYYPGTYAFADDTIVVSHADTWSKVQDDMRRSLLEIDSWFTAYYECVQD</sequence>
<dbReference type="PROSITE" id="PS50878">
    <property type="entry name" value="RT_POL"/>
    <property type="match status" value="1"/>
</dbReference>
<feature type="region of interest" description="Disordered" evidence="1">
    <location>
        <begin position="85"/>
        <end position="119"/>
    </location>
</feature>
<dbReference type="Proteomes" id="UP001627154">
    <property type="component" value="Unassembled WGS sequence"/>
</dbReference>
<feature type="compositionally biased region" description="Basic and acidic residues" evidence="1">
    <location>
        <begin position="104"/>
        <end position="119"/>
    </location>
</feature>
<keyword evidence="4" id="KW-1185">Reference proteome</keyword>
<dbReference type="InterPro" id="IPR013103">
    <property type="entry name" value="RVT_2"/>
</dbReference>
<dbReference type="Pfam" id="PF25597">
    <property type="entry name" value="SH3_retrovirus"/>
    <property type="match status" value="1"/>
</dbReference>
<dbReference type="InterPro" id="IPR057670">
    <property type="entry name" value="SH3_retrovirus"/>
</dbReference>
<dbReference type="InterPro" id="IPR000477">
    <property type="entry name" value="RT_dom"/>
</dbReference>
<dbReference type="InterPro" id="IPR043502">
    <property type="entry name" value="DNA/RNA_pol_sf"/>
</dbReference>
<gene>
    <name evidence="3" type="ORF">TKK_007631</name>
</gene>
<evidence type="ECO:0000259" key="2">
    <source>
        <dbReference type="PROSITE" id="PS50878"/>
    </source>
</evidence>
<dbReference type="SUPFAM" id="SSF56672">
    <property type="entry name" value="DNA/RNA polymerases"/>
    <property type="match status" value="1"/>
</dbReference>
<evidence type="ECO:0000256" key="1">
    <source>
        <dbReference type="SAM" id="MobiDB-lite"/>
    </source>
</evidence>
<protein>
    <recommendedName>
        <fullName evidence="2">Reverse transcriptase domain-containing protein</fullName>
    </recommendedName>
</protein>
<organism evidence="3 4">
    <name type="scientific">Trichogramma kaykai</name>
    <dbReference type="NCBI Taxonomy" id="54128"/>
    <lineage>
        <taxon>Eukaryota</taxon>
        <taxon>Metazoa</taxon>
        <taxon>Ecdysozoa</taxon>
        <taxon>Arthropoda</taxon>
        <taxon>Hexapoda</taxon>
        <taxon>Insecta</taxon>
        <taxon>Pterygota</taxon>
        <taxon>Neoptera</taxon>
        <taxon>Endopterygota</taxon>
        <taxon>Hymenoptera</taxon>
        <taxon>Apocrita</taxon>
        <taxon>Proctotrupomorpha</taxon>
        <taxon>Chalcidoidea</taxon>
        <taxon>Trichogrammatidae</taxon>
        <taxon>Trichogramma</taxon>
    </lineage>
</organism>
<reference evidence="3 4" key="1">
    <citation type="journal article" date="2024" name="bioRxiv">
        <title>A reference genome for Trichogramma kaykai: A tiny desert-dwelling parasitoid wasp with competing sex-ratio distorters.</title>
        <authorList>
            <person name="Culotta J."/>
            <person name="Lindsey A.R."/>
        </authorList>
    </citation>
    <scope>NUCLEOTIDE SEQUENCE [LARGE SCALE GENOMIC DNA]</scope>
    <source>
        <strain evidence="3 4">KSX58</strain>
    </source>
</reference>
<evidence type="ECO:0000313" key="4">
    <source>
        <dbReference type="Proteomes" id="UP001627154"/>
    </source>
</evidence>
<name>A0ABD2X055_9HYME</name>